<evidence type="ECO:0000256" key="2">
    <source>
        <dbReference type="ARBA" id="ARBA00022692"/>
    </source>
</evidence>
<dbReference type="RefSeq" id="WP_084350202.1">
    <property type="nucleotide sequence ID" value="NZ_FWYD01000001.1"/>
</dbReference>
<dbReference type="Pfam" id="PF02600">
    <property type="entry name" value="DsbB"/>
    <property type="match status" value="1"/>
</dbReference>
<evidence type="ECO:0000256" key="5">
    <source>
        <dbReference type="SAM" id="Phobius"/>
    </source>
</evidence>
<sequence length="153" mass="16032">MNCKTLTILAGLGSALLLLGAFGFQYLGDMPPCKLCITQRYPHAAAVVIAVVALAFGWRLLTLVGAAAAATTAGVGIYHTGVERGWWPGPDTCTSGPVGGLSTDALLDQIMAAPMVRCDEVPWEMLGLSMASWNAVASLILVALWLAAFRANR</sequence>
<dbReference type="Proteomes" id="UP000192330">
    <property type="component" value="Unassembled WGS sequence"/>
</dbReference>
<feature type="transmembrane region" description="Helical" evidence="5">
    <location>
        <begin position="39"/>
        <end position="56"/>
    </location>
</feature>
<keyword evidence="7" id="KW-1185">Reference proteome</keyword>
<protein>
    <submittedName>
        <fullName evidence="6">Disulfide bond formation protein DsbB</fullName>
    </submittedName>
</protein>
<dbReference type="Gene3D" id="1.20.1550.10">
    <property type="entry name" value="DsbB-like"/>
    <property type="match status" value="1"/>
</dbReference>
<dbReference type="GO" id="GO:0006457">
    <property type="term" value="P:protein folding"/>
    <property type="evidence" value="ECO:0007669"/>
    <property type="project" value="InterPro"/>
</dbReference>
<evidence type="ECO:0000256" key="4">
    <source>
        <dbReference type="ARBA" id="ARBA00023136"/>
    </source>
</evidence>
<accession>A0A1W1ZED1</accession>
<dbReference type="InterPro" id="IPR024199">
    <property type="entry name" value="Uncharacterised_DsbB"/>
</dbReference>
<evidence type="ECO:0000256" key="3">
    <source>
        <dbReference type="ARBA" id="ARBA00022989"/>
    </source>
</evidence>
<organism evidence="6 7">
    <name type="scientific">Primorskyibacter flagellatus</name>
    <dbReference type="NCBI Taxonomy" id="1387277"/>
    <lineage>
        <taxon>Bacteria</taxon>
        <taxon>Pseudomonadati</taxon>
        <taxon>Pseudomonadota</taxon>
        <taxon>Alphaproteobacteria</taxon>
        <taxon>Rhodobacterales</taxon>
        <taxon>Roseobacteraceae</taxon>
        <taxon>Primorskyibacter</taxon>
    </lineage>
</organism>
<dbReference type="PIRSF" id="PIRSF033913">
    <property type="entry name" value="S-S_format_DsbB"/>
    <property type="match status" value="1"/>
</dbReference>
<evidence type="ECO:0000313" key="7">
    <source>
        <dbReference type="Proteomes" id="UP000192330"/>
    </source>
</evidence>
<feature type="transmembrane region" description="Helical" evidence="5">
    <location>
        <begin position="131"/>
        <end position="149"/>
    </location>
</feature>
<name>A0A1W1ZED1_9RHOB</name>
<gene>
    <name evidence="6" type="ORF">SAMN06295998_101501</name>
</gene>
<evidence type="ECO:0000313" key="6">
    <source>
        <dbReference type="EMBL" id="SMC46764.1"/>
    </source>
</evidence>
<dbReference type="SUPFAM" id="SSF158442">
    <property type="entry name" value="DsbB-like"/>
    <property type="match status" value="1"/>
</dbReference>
<keyword evidence="4 5" id="KW-0472">Membrane</keyword>
<dbReference type="OrthoDB" id="9808637at2"/>
<reference evidence="6 7" key="1">
    <citation type="submission" date="2017-04" db="EMBL/GenBank/DDBJ databases">
        <authorList>
            <person name="Afonso C.L."/>
            <person name="Miller P.J."/>
            <person name="Scott M.A."/>
            <person name="Spackman E."/>
            <person name="Goraichik I."/>
            <person name="Dimitrov K.M."/>
            <person name="Suarez D.L."/>
            <person name="Swayne D.E."/>
        </authorList>
    </citation>
    <scope>NUCLEOTIDE SEQUENCE [LARGE SCALE GENOMIC DNA]</scope>
    <source>
        <strain evidence="6 7">CGMCC 1.12644</strain>
    </source>
</reference>
<dbReference type="EMBL" id="FWYD01000001">
    <property type="protein sequence ID" value="SMC46764.1"/>
    <property type="molecule type" value="Genomic_DNA"/>
</dbReference>
<dbReference type="STRING" id="1387277.SAMN06295998_101501"/>
<dbReference type="AlphaFoldDB" id="A0A1W1ZED1"/>
<dbReference type="InterPro" id="IPR023380">
    <property type="entry name" value="DsbB-like_sf"/>
</dbReference>
<evidence type="ECO:0000256" key="1">
    <source>
        <dbReference type="ARBA" id="ARBA00004141"/>
    </source>
</evidence>
<keyword evidence="3 5" id="KW-1133">Transmembrane helix</keyword>
<feature type="transmembrane region" description="Helical" evidence="5">
    <location>
        <begin position="63"/>
        <end position="81"/>
    </location>
</feature>
<dbReference type="GO" id="GO:0016020">
    <property type="term" value="C:membrane"/>
    <property type="evidence" value="ECO:0007669"/>
    <property type="project" value="UniProtKB-SubCell"/>
</dbReference>
<dbReference type="GO" id="GO:0015035">
    <property type="term" value="F:protein-disulfide reductase activity"/>
    <property type="evidence" value="ECO:0007669"/>
    <property type="project" value="InterPro"/>
</dbReference>
<comment type="subcellular location">
    <subcellularLocation>
        <location evidence="1">Membrane</location>
        <topology evidence="1">Multi-pass membrane protein</topology>
    </subcellularLocation>
</comment>
<keyword evidence="2 5" id="KW-0812">Transmembrane</keyword>
<proteinExistence type="predicted"/>
<dbReference type="InterPro" id="IPR003752">
    <property type="entry name" value="DiS_bond_form_DsbB/BdbC"/>
</dbReference>